<name>U7Q9T0_9CYAN</name>
<organism evidence="1 2">
    <name type="scientific">Lyngbya aestuarii BL J</name>
    <dbReference type="NCBI Taxonomy" id="1348334"/>
    <lineage>
        <taxon>Bacteria</taxon>
        <taxon>Bacillati</taxon>
        <taxon>Cyanobacteriota</taxon>
        <taxon>Cyanophyceae</taxon>
        <taxon>Oscillatoriophycideae</taxon>
        <taxon>Oscillatoriales</taxon>
        <taxon>Microcoleaceae</taxon>
        <taxon>Lyngbya</taxon>
    </lineage>
</organism>
<proteinExistence type="predicted"/>
<protein>
    <submittedName>
        <fullName evidence="1">Uncharacterized protein</fullName>
    </submittedName>
</protein>
<evidence type="ECO:0000313" key="1">
    <source>
        <dbReference type="EMBL" id="ERT03526.1"/>
    </source>
</evidence>
<dbReference type="AlphaFoldDB" id="U7Q9T0"/>
<evidence type="ECO:0000313" key="2">
    <source>
        <dbReference type="Proteomes" id="UP000017127"/>
    </source>
</evidence>
<reference evidence="1 2" key="1">
    <citation type="journal article" date="2013" name="Front. Microbiol.">
        <title>Comparative genomic analyses of the cyanobacterium, Lyngbya aestuarii BL J, a powerful hydrogen producer.</title>
        <authorList>
            <person name="Kothari A."/>
            <person name="Vaughn M."/>
            <person name="Garcia-Pichel F."/>
        </authorList>
    </citation>
    <scope>NUCLEOTIDE SEQUENCE [LARGE SCALE GENOMIC DNA]</scope>
    <source>
        <strain evidence="1 2">BL J</strain>
    </source>
</reference>
<sequence>MIGDGQGNINIFARNLLIYNSDPALRAGIDTSNQ</sequence>
<gene>
    <name evidence="1" type="ORF">M595_6537</name>
</gene>
<accession>U7Q9T0</accession>
<dbReference type="Proteomes" id="UP000017127">
    <property type="component" value="Unassembled WGS sequence"/>
</dbReference>
<feature type="non-terminal residue" evidence="1">
    <location>
        <position position="34"/>
    </location>
</feature>
<dbReference type="EMBL" id="AUZM01000405">
    <property type="protein sequence ID" value="ERT03526.1"/>
    <property type="molecule type" value="Genomic_DNA"/>
</dbReference>
<comment type="caution">
    <text evidence="1">The sequence shown here is derived from an EMBL/GenBank/DDBJ whole genome shotgun (WGS) entry which is preliminary data.</text>
</comment>
<keyword evidence="2" id="KW-1185">Reference proteome</keyword>